<dbReference type="NCBIfam" id="NF047534">
    <property type="entry name" value="lipo_BTA121_dup"/>
    <property type="match status" value="4"/>
</dbReference>
<geneLocation type="plasmid" evidence="3">
    <name>unnamed31</name>
</geneLocation>
<feature type="non-terminal residue" evidence="2">
    <location>
        <position position="1"/>
    </location>
</feature>
<evidence type="ECO:0000313" key="3">
    <source>
        <dbReference type="Proteomes" id="UP000005212"/>
    </source>
</evidence>
<keyword evidence="2" id="KW-0614">Plasmid</keyword>
<proteinExistence type="predicted"/>
<reference evidence="3" key="2">
    <citation type="submission" date="2012-03" db="EMBL/GenBank/DDBJ databases">
        <title>Complete genome sequence of Borrelia crocidurae.</title>
        <authorList>
            <person name="Elbir H."/>
            <person name="Gimenez G."/>
            <person name="Robert C."/>
            <person name="Raoult D."/>
            <person name="Drancourt M."/>
        </authorList>
    </citation>
    <scope>NUCLEOTIDE SEQUENCE [LARGE SCALE GENOMIC DNA]</scope>
    <source>
        <strain evidence="3">Achema</strain>
        <plasmid evidence="3">unnamed31</plasmid>
    </source>
</reference>
<sequence length="762" mass="87832">TGAGKSILLAKLEDTKAEYVRYLRSICDTCSMYDHLSSAQNYVLQFKKIVNAINSYSSIIEKLGDDERDALIFLEDSIMIYNPDDPSDYQDTMNLSAHYSDFILKEFDIGLFKRVLSSVIKTLKTKKIIEDSLKKYAKPGKDILEERFREVKARYMRYLKIICNVFNVEDIKSNLLKSSDYSSQFEGVAISINLYKSVLERLDANDKKALDYLEKCITRANPDDSDDYEITIQTKQNYNLLILEANDISKLKLLLSGIVATLNTKKTIEAALKEYTEIGKNALEQKLQDIETEYKRHLKNICDVSTVDEMKDDLLSDSDYTHQFSIIATSIASYKSVLERLDVDYREALDYLEKCITKSNPDDSNEHKITTQMTRNYDLLMLDANNDISKFKPVLLGIVETLKAKEKAKDVLKEYTESGKDFLEQQLQEIEAEYMKSLKNLCNASSLMVMRASLLRSSSYSFRFDSIVNSIAFDNSILERLGDNDKKALNYLEKCITRSNPDDPDDHEITIQVKRNYDLLMLDANNDIDKFKLVLLGIVETLKAKEKAKDALQWDTKLGKDVLEERFQDAETEYMKHLKSICNVSTIDEMKSKLLNNADHSSQFDSIVKSIAFYNSILERLGDNDKKALNYLEKCITRSKPDDSNEHKITTQMTRNYDLLMLDANNDIDKFKLVLLGIVETLKAKKKAKNALREYTKPGKDILEQRLKDVEAKYKKYLKGICNALYFNEMYNNLLRKTDNSSQFKRILGAIKFYSLSYHNFV</sequence>
<organism evidence="2 3">
    <name type="scientific">Borrelia crocidurae (strain Achema)</name>
    <dbReference type="NCBI Taxonomy" id="1155096"/>
    <lineage>
        <taxon>Bacteria</taxon>
        <taxon>Pseudomonadati</taxon>
        <taxon>Spirochaetota</taxon>
        <taxon>Spirochaetia</taxon>
        <taxon>Spirochaetales</taxon>
        <taxon>Borreliaceae</taxon>
        <taxon>Borrelia</taxon>
    </lineage>
</organism>
<dbReference type="EMBL" id="CP003457">
    <property type="protein sequence ID" value="AFI32145.1"/>
    <property type="molecule type" value="Genomic_DNA"/>
</dbReference>
<gene>
    <name evidence="2" type="ordered locus">Q7M_1599</name>
</gene>
<accession>I0FF89</accession>
<protein>
    <submittedName>
        <fullName evidence="2">Uncharacterized protein</fullName>
    </submittedName>
</protein>
<dbReference type="HOGENOM" id="CLU_377933_0_0_12"/>
<evidence type="ECO:0000313" key="2">
    <source>
        <dbReference type="EMBL" id="AFI32145.1"/>
    </source>
</evidence>
<dbReference type="AlphaFoldDB" id="I0FF89"/>
<dbReference type="KEGG" id="bcw:Q7M_1599"/>
<feature type="coiled-coil region" evidence="1">
    <location>
        <begin position="413"/>
        <end position="440"/>
    </location>
</feature>
<name>I0FF89_BORCA</name>
<keyword evidence="1" id="KW-0175">Coiled coil</keyword>
<dbReference type="Proteomes" id="UP000005212">
    <property type="component" value="Plasmid unnamed31"/>
</dbReference>
<reference evidence="2 3" key="1">
    <citation type="journal article" date="2012" name="J. Bacteriol.">
        <title>Complete Genome Sequence of Borrelia crocidurae.</title>
        <authorList>
            <person name="Elbir H."/>
            <person name="Gimenez G."/>
            <person name="Robert C."/>
            <person name="Bergstrom S."/>
            <person name="Cutler S."/>
            <person name="Raoult D."/>
            <person name="Drancourt M."/>
        </authorList>
    </citation>
    <scope>NUCLEOTIDE SEQUENCE [LARGE SCALE GENOMIC DNA]</scope>
    <source>
        <strain evidence="2 3">Achema</strain>
        <plasmid evidence="3">unnamed31</plasmid>
    </source>
</reference>
<feature type="non-terminal residue" evidence="2">
    <location>
        <position position="762"/>
    </location>
</feature>
<evidence type="ECO:0000256" key="1">
    <source>
        <dbReference type="SAM" id="Coils"/>
    </source>
</evidence>